<gene>
    <name evidence="7" type="ORF">TCARB_0509</name>
</gene>
<dbReference type="InterPro" id="IPR006685">
    <property type="entry name" value="MscS_channel_2nd"/>
</dbReference>
<evidence type="ECO:0000313" key="8">
    <source>
        <dbReference type="Proteomes" id="UP000266720"/>
    </source>
</evidence>
<evidence type="ECO:0000256" key="2">
    <source>
        <dbReference type="ARBA" id="ARBA00022692"/>
    </source>
</evidence>
<evidence type="ECO:0000259" key="6">
    <source>
        <dbReference type="Pfam" id="PF00924"/>
    </source>
</evidence>
<dbReference type="Proteomes" id="UP000266720">
    <property type="component" value="Chromosome"/>
</dbReference>
<evidence type="ECO:0000313" key="7">
    <source>
        <dbReference type="EMBL" id="AJB41573.1"/>
    </source>
</evidence>
<dbReference type="Pfam" id="PF00924">
    <property type="entry name" value="MS_channel_2nd"/>
    <property type="match status" value="1"/>
</dbReference>
<dbReference type="InterPro" id="IPR023408">
    <property type="entry name" value="MscS_beta-dom_sf"/>
</dbReference>
<dbReference type="InterPro" id="IPR045275">
    <property type="entry name" value="MscS_archaea/bacteria_type"/>
</dbReference>
<evidence type="ECO:0000256" key="4">
    <source>
        <dbReference type="ARBA" id="ARBA00023136"/>
    </source>
</evidence>
<dbReference type="STRING" id="697581.TCARB_0509"/>
<keyword evidence="3 5" id="KW-1133">Transmembrane helix</keyword>
<dbReference type="Gene3D" id="2.30.30.60">
    <property type="match status" value="1"/>
</dbReference>
<protein>
    <submittedName>
        <fullName evidence="7">Small-conductance mechanosensitive channel</fullName>
    </submittedName>
</protein>
<dbReference type="RefSeq" id="WP_052886620.1">
    <property type="nucleotide sequence ID" value="NZ_CP007493.1"/>
</dbReference>
<feature type="transmembrane region" description="Helical" evidence="5">
    <location>
        <begin position="75"/>
        <end position="95"/>
    </location>
</feature>
<feature type="transmembrane region" description="Helical" evidence="5">
    <location>
        <begin position="12"/>
        <end position="31"/>
    </location>
</feature>
<dbReference type="EMBL" id="CP007493">
    <property type="protein sequence ID" value="AJB41573.1"/>
    <property type="molecule type" value="Genomic_DNA"/>
</dbReference>
<reference evidence="8" key="1">
    <citation type="book" date="2010" name="EXTREMOPHILES" publisher="0:0-0">
        <title>Complete genome sequences of ten hyperthermophilic archaea reveal their metabolic capabilities and possible ecological roles.</title>
        <editorList>
            <person name="?"/>
        </editorList>
        <authorList>
            <person name="Ravin N.V."/>
            <person name="Mardanov A.V."/>
            <person name="Bonch-Osmolovskaya E.A."/>
            <person name="Skryabin K.G."/>
        </authorList>
    </citation>
    <scope>NUCLEOTIDE SEQUENCE [LARGE SCALE GENOMIC DNA]</scope>
    <source>
        <strain evidence="8">1505</strain>
    </source>
</reference>
<organism evidence="7 8">
    <name type="scientific">Thermofilum adornatum 1505</name>
    <dbReference type="NCBI Taxonomy" id="697581"/>
    <lineage>
        <taxon>Archaea</taxon>
        <taxon>Thermoproteota</taxon>
        <taxon>Thermoprotei</taxon>
        <taxon>Thermofilales</taxon>
        <taxon>Thermofilaceae</taxon>
        <taxon>Thermofilum</taxon>
    </lineage>
</organism>
<dbReference type="GeneID" id="25405964"/>
<sequence>MSSLLLEWIPLNILLFLTILIFSILIGYIFSVLVRRSLGKVNPLLSEMLSRYGSWTIYLAGLLFALELLNLRLEAILVFLVLIGVLVVIGLRDFLPNLFARQFIETYKPYKIGDWIMISDQVGRVIDINDLYTSVLTLNHERVYIPNSTMLKEKIINITASNGIEVNIDFAIRYNENINRVLQQILKAIQDDVQEEGIEEPDILVREIRGDIIHARIKFRLLNPQRLEDARNRVLREVLKVLSTQGKT</sequence>
<dbReference type="PANTHER" id="PTHR30221">
    <property type="entry name" value="SMALL-CONDUCTANCE MECHANOSENSITIVE CHANNEL"/>
    <property type="match status" value="1"/>
</dbReference>
<dbReference type="AlphaFoldDB" id="A0A3G1A655"/>
<dbReference type="Gene3D" id="1.10.287.1260">
    <property type="match status" value="1"/>
</dbReference>
<dbReference type="PANTHER" id="PTHR30221:SF1">
    <property type="entry name" value="SMALL-CONDUCTANCE MECHANOSENSITIVE CHANNEL"/>
    <property type="match status" value="1"/>
</dbReference>
<dbReference type="InterPro" id="IPR010920">
    <property type="entry name" value="LSM_dom_sf"/>
</dbReference>
<evidence type="ECO:0000256" key="1">
    <source>
        <dbReference type="ARBA" id="ARBA00004370"/>
    </source>
</evidence>
<proteinExistence type="predicted"/>
<evidence type="ECO:0000256" key="3">
    <source>
        <dbReference type="ARBA" id="ARBA00022989"/>
    </source>
</evidence>
<comment type="subcellular location">
    <subcellularLocation>
        <location evidence="1">Membrane</location>
    </subcellularLocation>
</comment>
<keyword evidence="4 5" id="KW-0472">Membrane</keyword>
<evidence type="ECO:0000256" key="5">
    <source>
        <dbReference type="SAM" id="Phobius"/>
    </source>
</evidence>
<feature type="domain" description="Mechanosensitive ion channel MscS" evidence="6">
    <location>
        <begin position="95"/>
        <end position="159"/>
    </location>
</feature>
<dbReference type="SUPFAM" id="SSF50182">
    <property type="entry name" value="Sm-like ribonucleoproteins"/>
    <property type="match status" value="1"/>
</dbReference>
<name>A0A3G1A655_9CREN</name>
<dbReference type="GO" id="GO:0008381">
    <property type="term" value="F:mechanosensitive monoatomic ion channel activity"/>
    <property type="evidence" value="ECO:0007669"/>
    <property type="project" value="InterPro"/>
</dbReference>
<dbReference type="KEGG" id="tcb:TCARB_0509"/>
<accession>A0A3G1A655</accession>
<keyword evidence="2 5" id="KW-0812">Transmembrane</keyword>
<dbReference type="GO" id="GO:0016020">
    <property type="term" value="C:membrane"/>
    <property type="evidence" value="ECO:0007669"/>
    <property type="project" value="UniProtKB-SubCell"/>
</dbReference>
<feature type="transmembrane region" description="Helical" evidence="5">
    <location>
        <begin position="52"/>
        <end position="69"/>
    </location>
</feature>